<organism evidence="2">
    <name type="scientific">bioreactor metagenome</name>
    <dbReference type="NCBI Taxonomy" id="1076179"/>
    <lineage>
        <taxon>unclassified sequences</taxon>
        <taxon>metagenomes</taxon>
        <taxon>ecological metagenomes</taxon>
    </lineage>
</organism>
<evidence type="ECO:0000313" key="2">
    <source>
        <dbReference type="EMBL" id="MPM33102.1"/>
    </source>
</evidence>
<sequence length="869" mass="96946">MPRQNLALPQDGFRFNVFHQGAQPSTLAPVKNSAAEVENFAEIRLLESGRNRFFWFGLGDPATGDFRLPGFLLGGGAQPPQAAVELMVFKRGTAFRENTGFDEVDGALETYEQKANGSWRRLKFRTENRACDWFELTYRIDGEIQTRLNGPLAVRPPLALQVRKFPAAGQIEIVPESDSGAPVKVEISDGAKTLWAETVPAAGTLKIDCRAWAPGQYRAVAEAGKDRVETAFTLPAPPAWRGNRLGLDAEVLPPFEPMTCSGRAVTVWNRRYQWNDSVIFTAADGRIAPQLVLMRSDRKESFRLEDFKVLKSSPTAVDLAVTGRADGVELHGTVRIEYDGLAWFEFDLAAAEPLAIEGLALETELPETMATLFHGAPLRSLNGYIPDGTRQYPWQIYFWIGTPAGGLGFVNESREWFDTPETAAFATEKADGRVRFTVAFRGRETFTRGKLTFGLQLTPVKPLPRRSSDFVTENWGNRSRDQFPQLAKYMDFTTVWRLNCPYMAKICDPGGIDFAPLAAAVADSHARNVAAIPYFAPLSFTENAQPEFVDYYEEWIQTPVNRWKSENTIQVRCCVASEYLDYLLWQLDRIQRNTHCDGFYFDGAFPVACSNALHGCGYVDAEGKRQPTYAVRKIREFLRRSAMIARQNNRAGNRAAENRFGSPPYQVWIHISGAVAPPMHSFATAMFAGEWFKQAIKAGANYDTLLTIEKFIPRYLSEPWGIPNYFLAIINKDSDPVRHTDTALAYIIPHGTGLYPRYLDPGQVRRVLEAKERFGTADARFYPPGTPPEGIRLEADPKQVAIGAWERPDGRILLALGNCSAQPQTVVCRDAAAGVEAVHGRAQCSASDDGAQRFELPPDSLQLLIIQRK</sequence>
<dbReference type="AlphaFoldDB" id="A0A644YXA4"/>
<name>A0A644YXA4_9ZZZZ</name>
<dbReference type="InterPro" id="IPR045711">
    <property type="entry name" value="GH123-like_N"/>
</dbReference>
<gene>
    <name evidence="2" type="ORF">SDC9_79669</name>
</gene>
<dbReference type="Pfam" id="PF19543">
    <property type="entry name" value="GH123_N"/>
    <property type="match status" value="1"/>
</dbReference>
<evidence type="ECO:0000259" key="1">
    <source>
        <dbReference type="Pfam" id="PF19543"/>
    </source>
</evidence>
<comment type="caution">
    <text evidence="2">The sequence shown here is derived from an EMBL/GenBank/DDBJ whole genome shotgun (WGS) entry which is preliminary data.</text>
</comment>
<accession>A0A644YXA4</accession>
<dbReference type="EMBL" id="VSSQ01006557">
    <property type="protein sequence ID" value="MPM33102.1"/>
    <property type="molecule type" value="Genomic_DNA"/>
</dbReference>
<proteinExistence type="predicted"/>
<reference evidence="2" key="1">
    <citation type="submission" date="2019-08" db="EMBL/GenBank/DDBJ databases">
        <authorList>
            <person name="Kucharzyk K."/>
            <person name="Murdoch R.W."/>
            <person name="Higgins S."/>
            <person name="Loffler F."/>
        </authorList>
    </citation>
    <scope>NUCLEOTIDE SEQUENCE</scope>
</reference>
<feature type="domain" description="Glycoside hydrolase 123-like N-terminal" evidence="1">
    <location>
        <begin position="244"/>
        <end position="410"/>
    </location>
</feature>
<protein>
    <recommendedName>
        <fullName evidence="1">Glycoside hydrolase 123-like N-terminal domain-containing protein</fullName>
    </recommendedName>
</protein>